<dbReference type="PANTHER" id="PTHR10782">
    <property type="entry name" value="ZINC FINGER MIZ DOMAIN-CONTAINING PROTEIN"/>
    <property type="match status" value="1"/>
</dbReference>
<gene>
    <name evidence="7" type="ORF">DdX_17729</name>
</gene>
<dbReference type="PROSITE" id="PS51044">
    <property type="entry name" value="ZF_SP_RING"/>
    <property type="match status" value="1"/>
</dbReference>
<sequence>MSNDCSRSLDLNDKIEEVIENSRTIEASETKAKIMEQFRGTNGVHVDVLRLSLLCPISGARLTNPVKGAHCTHVECFDLSSYLGACVLQDHDWKCPICDMDLPQTHLVFDEYIKNILADTKPVIDYVELLENGEYRCNHPSLNGNIKLTVQNQQGRVINLTVKLDTPMWKVKRVFVNRIGTPDALNTLRFCFDGRRVTDEDTPRSLEMEDNDTIDVYLEQNGGNLI</sequence>
<keyword evidence="3" id="KW-0862">Zinc</keyword>
<dbReference type="GO" id="GO:0061665">
    <property type="term" value="F:SUMO ligase activity"/>
    <property type="evidence" value="ECO:0007669"/>
    <property type="project" value="TreeGrafter"/>
</dbReference>
<dbReference type="PROSITE" id="PS50053">
    <property type="entry name" value="UBIQUITIN_2"/>
    <property type="match status" value="1"/>
</dbReference>
<dbReference type="InterPro" id="IPR000626">
    <property type="entry name" value="Ubiquitin-like_dom"/>
</dbReference>
<evidence type="ECO:0000259" key="6">
    <source>
        <dbReference type="PROSITE" id="PS51044"/>
    </source>
</evidence>
<accession>A0AAD4QYX5</accession>
<dbReference type="InterPro" id="IPR022617">
    <property type="entry name" value="Rad60/SUMO-like_dom"/>
</dbReference>
<dbReference type="GO" id="GO:0008270">
    <property type="term" value="F:zinc ion binding"/>
    <property type="evidence" value="ECO:0007669"/>
    <property type="project" value="UniProtKB-KW"/>
</dbReference>
<dbReference type="InterPro" id="IPR029071">
    <property type="entry name" value="Ubiquitin-like_domsf"/>
</dbReference>
<keyword evidence="8" id="KW-1185">Reference proteome</keyword>
<dbReference type="Gene3D" id="3.10.20.90">
    <property type="entry name" value="Phosphatidylinositol 3-kinase Catalytic Subunit, Chain A, domain 1"/>
    <property type="match status" value="1"/>
</dbReference>
<dbReference type="InterPro" id="IPR004181">
    <property type="entry name" value="Znf_MIZ"/>
</dbReference>
<dbReference type="SMART" id="SM00213">
    <property type="entry name" value="UBQ"/>
    <property type="match status" value="1"/>
</dbReference>
<evidence type="ECO:0000256" key="1">
    <source>
        <dbReference type="ARBA" id="ARBA00022723"/>
    </source>
</evidence>
<dbReference type="GO" id="GO:0000785">
    <property type="term" value="C:chromatin"/>
    <property type="evidence" value="ECO:0007669"/>
    <property type="project" value="TreeGrafter"/>
</dbReference>
<dbReference type="InterPro" id="IPR013083">
    <property type="entry name" value="Znf_RING/FYVE/PHD"/>
</dbReference>
<feature type="domain" description="SP-RING-type" evidence="6">
    <location>
        <begin position="40"/>
        <end position="122"/>
    </location>
</feature>
<evidence type="ECO:0000256" key="4">
    <source>
        <dbReference type="PROSITE-ProRule" id="PRU00452"/>
    </source>
</evidence>
<feature type="domain" description="Ubiquitin-like" evidence="5">
    <location>
        <begin position="146"/>
        <end position="223"/>
    </location>
</feature>
<dbReference type="Proteomes" id="UP001201812">
    <property type="component" value="Unassembled WGS sequence"/>
</dbReference>
<keyword evidence="1" id="KW-0479">Metal-binding</keyword>
<dbReference type="Pfam" id="PF02891">
    <property type="entry name" value="zf-MIZ"/>
    <property type="match status" value="1"/>
</dbReference>
<comment type="caution">
    <text evidence="7">The sequence shown here is derived from an EMBL/GenBank/DDBJ whole genome shotgun (WGS) entry which is preliminary data.</text>
</comment>
<evidence type="ECO:0000256" key="2">
    <source>
        <dbReference type="ARBA" id="ARBA00022771"/>
    </source>
</evidence>
<protein>
    <submittedName>
        <fullName evidence="7">MIZ/SP-RING zinc finger domain-containing protein</fullName>
    </submittedName>
</protein>
<name>A0AAD4QYX5_9BILA</name>
<proteinExistence type="predicted"/>
<evidence type="ECO:0000313" key="7">
    <source>
        <dbReference type="EMBL" id="KAI1698772.1"/>
    </source>
</evidence>
<dbReference type="EMBL" id="JAKKPZ010000205">
    <property type="protein sequence ID" value="KAI1698772.1"/>
    <property type="molecule type" value="Genomic_DNA"/>
</dbReference>
<evidence type="ECO:0000259" key="5">
    <source>
        <dbReference type="PROSITE" id="PS50053"/>
    </source>
</evidence>
<dbReference type="CDD" id="cd16650">
    <property type="entry name" value="SP-RING_PIAS-like"/>
    <property type="match status" value="1"/>
</dbReference>
<dbReference type="PANTHER" id="PTHR10782:SF4">
    <property type="entry name" value="TONALLI, ISOFORM E"/>
    <property type="match status" value="1"/>
</dbReference>
<dbReference type="SUPFAM" id="SSF57850">
    <property type="entry name" value="RING/U-box"/>
    <property type="match status" value="1"/>
</dbReference>
<dbReference type="SUPFAM" id="SSF54236">
    <property type="entry name" value="Ubiquitin-like"/>
    <property type="match status" value="1"/>
</dbReference>
<dbReference type="GO" id="GO:0016925">
    <property type="term" value="P:protein sumoylation"/>
    <property type="evidence" value="ECO:0007669"/>
    <property type="project" value="TreeGrafter"/>
</dbReference>
<dbReference type="Pfam" id="PF11976">
    <property type="entry name" value="Rad60-SLD"/>
    <property type="match status" value="1"/>
</dbReference>
<evidence type="ECO:0000313" key="8">
    <source>
        <dbReference type="Proteomes" id="UP001201812"/>
    </source>
</evidence>
<evidence type="ECO:0000256" key="3">
    <source>
        <dbReference type="ARBA" id="ARBA00022833"/>
    </source>
</evidence>
<keyword evidence="2 4" id="KW-0863">Zinc-finger</keyword>
<organism evidence="7 8">
    <name type="scientific">Ditylenchus destructor</name>
    <dbReference type="NCBI Taxonomy" id="166010"/>
    <lineage>
        <taxon>Eukaryota</taxon>
        <taxon>Metazoa</taxon>
        <taxon>Ecdysozoa</taxon>
        <taxon>Nematoda</taxon>
        <taxon>Chromadorea</taxon>
        <taxon>Rhabditida</taxon>
        <taxon>Tylenchina</taxon>
        <taxon>Tylenchomorpha</taxon>
        <taxon>Sphaerularioidea</taxon>
        <taxon>Anguinidae</taxon>
        <taxon>Anguininae</taxon>
        <taxon>Ditylenchus</taxon>
    </lineage>
</organism>
<dbReference type="Gene3D" id="3.30.40.10">
    <property type="entry name" value="Zinc/RING finger domain, C3HC4 (zinc finger)"/>
    <property type="match status" value="1"/>
</dbReference>
<reference evidence="7" key="1">
    <citation type="submission" date="2022-01" db="EMBL/GenBank/DDBJ databases">
        <title>Genome Sequence Resource for Two Populations of Ditylenchus destructor, the Migratory Endoparasitic Phytonematode.</title>
        <authorList>
            <person name="Zhang H."/>
            <person name="Lin R."/>
            <person name="Xie B."/>
        </authorList>
    </citation>
    <scope>NUCLEOTIDE SEQUENCE</scope>
    <source>
        <strain evidence="7">BazhouSP</strain>
    </source>
</reference>
<dbReference type="AlphaFoldDB" id="A0AAD4QYX5"/>